<evidence type="ECO:0000256" key="11">
    <source>
        <dbReference type="ARBA" id="ARBA00023239"/>
    </source>
</evidence>
<comment type="cofactor">
    <cofactor evidence="15">
        <name>Zn(2+)</name>
        <dbReference type="ChEBI" id="CHEBI:29105"/>
    </cofactor>
    <text evidence="15">Binds 1 zinc ion per subunit.</text>
</comment>
<dbReference type="InterPro" id="IPR000214">
    <property type="entry name" value="Znf_DNA_glyclase/AP_lyase"/>
</dbReference>
<feature type="binding site" evidence="15">
    <location>
        <position position="104"/>
    </location>
    <ligand>
        <name>DNA</name>
        <dbReference type="ChEBI" id="CHEBI:16991"/>
    </ligand>
</feature>
<keyword evidence="19" id="KW-1185">Reference proteome</keyword>
<feature type="domain" description="Formamidopyrimidine-DNA glycosylase catalytic" evidence="17">
    <location>
        <begin position="2"/>
        <end position="126"/>
    </location>
</feature>
<keyword evidence="5 15" id="KW-0227">DNA damage</keyword>
<dbReference type="SUPFAM" id="SSF46946">
    <property type="entry name" value="S13-like H2TH domain"/>
    <property type="match status" value="1"/>
</dbReference>
<evidence type="ECO:0000256" key="4">
    <source>
        <dbReference type="ARBA" id="ARBA00022723"/>
    </source>
</evidence>
<dbReference type="EMBL" id="JABFBC010000001">
    <property type="protein sequence ID" value="NNU79117.1"/>
    <property type="molecule type" value="Genomic_DNA"/>
</dbReference>
<feature type="active site" description="Proton donor; for beta-elimination activity" evidence="15">
    <location>
        <position position="58"/>
    </location>
</feature>
<keyword evidence="12 15" id="KW-0511">Multifunctional enzyme</keyword>
<feature type="binding site" evidence="15">
    <location>
        <position position="166"/>
    </location>
    <ligand>
        <name>DNA</name>
        <dbReference type="ChEBI" id="CHEBI:16991"/>
    </ligand>
</feature>
<evidence type="ECO:0000259" key="16">
    <source>
        <dbReference type="PROSITE" id="PS51066"/>
    </source>
</evidence>
<keyword evidence="13 15" id="KW-0326">Glycosidase</keyword>
<dbReference type="PANTHER" id="PTHR22993">
    <property type="entry name" value="FORMAMIDOPYRIMIDINE-DNA GLYCOSYLASE"/>
    <property type="match status" value="1"/>
</dbReference>
<dbReference type="SMART" id="SM00898">
    <property type="entry name" value="Fapy_DNA_glyco"/>
    <property type="match status" value="1"/>
</dbReference>
<dbReference type="InterPro" id="IPR010979">
    <property type="entry name" value="Ribosomal_uS13-like_H2TH"/>
</dbReference>
<dbReference type="HAMAP" id="MF_00103">
    <property type="entry name" value="Fapy_DNA_glycosyl"/>
    <property type="match status" value="1"/>
</dbReference>
<feature type="active site" description="Proton donor; for delta-elimination activity" evidence="15">
    <location>
        <position position="277"/>
    </location>
</feature>
<dbReference type="PROSITE" id="PS51068">
    <property type="entry name" value="FPG_CAT"/>
    <property type="match status" value="1"/>
</dbReference>
<keyword evidence="8 15" id="KW-0862">Zinc</keyword>
<evidence type="ECO:0000256" key="10">
    <source>
        <dbReference type="ARBA" id="ARBA00023204"/>
    </source>
</evidence>
<dbReference type="GO" id="GO:0003684">
    <property type="term" value="F:damaged DNA binding"/>
    <property type="evidence" value="ECO:0007669"/>
    <property type="project" value="InterPro"/>
</dbReference>
<dbReference type="FunFam" id="1.10.8.50:FF:000003">
    <property type="entry name" value="Formamidopyrimidine-DNA glycosylase"/>
    <property type="match status" value="1"/>
</dbReference>
<dbReference type="Proteomes" id="UP000572377">
    <property type="component" value="Unassembled WGS sequence"/>
</dbReference>
<evidence type="ECO:0000256" key="3">
    <source>
        <dbReference type="ARBA" id="ARBA00011245"/>
    </source>
</evidence>
<evidence type="ECO:0000256" key="1">
    <source>
        <dbReference type="ARBA" id="ARBA00001668"/>
    </source>
</evidence>
<evidence type="ECO:0000256" key="15">
    <source>
        <dbReference type="HAMAP-Rule" id="MF_00103"/>
    </source>
</evidence>
<keyword evidence="4 15" id="KW-0479">Metal-binding</keyword>
<evidence type="ECO:0000256" key="9">
    <source>
        <dbReference type="ARBA" id="ARBA00023125"/>
    </source>
</evidence>
<name>A0A849KXA0_9RHOB</name>
<dbReference type="SMART" id="SM01232">
    <property type="entry name" value="H2TH"/>
    <property type="match status" value="1"/>
</dbReference>
<comment type="caution">
    <text evidence="18">The sequence shown here is derived from an EMBL/GenBank/DDBJ whole genome shotgun (WGS) entry which is preliminary data.</text>
</comment>
<dbReference type="GO" id="GO:0140078">
    <property type="term" value="F:class I DNA-(apurinic or apyrimidinic site) endonuclease activity"/>
    <property type="evidence" value="ECO:0007669"/>
    <property type="project" value="UniProtKB-EC"/>
</dbReference>
<evidence type="ECO:0000256" key="8">
    <source>
        <dbReference type="ARBA" id="ARBA00022833"/>
    </source>
</evidence>
<dbReference type="SUPFAM" id="SSF81624">
    <property type="entry name" value="N-terminal domain of MutM-like DNA repair proteins"/>
    <property type="match status" value="1"/>
</dbReference>
<dbReference type="CDD" id="cd08966">
    <property type="entry name" value="EcFpg-like_N"/>
    <property type="match status" value="1"/>
</dbReference>
<dbReference type="Pfam" id="PF01149">
    <property type="entry name" value="Fapy_DNA_glyco"/>
    <property type="match status" value="1"/>
</dbReference>
<comment type="catalytic activity">
    <reaction evidence="14 15">
        <text>2'-deoxyribonucleotide-(2'-deoxyribose 5'-phosphate)-2'-deoxyribonucleotide-DNA = a 3'-end 2'-deoxyribonucleotide-(2,3-dehydro-2,3-deoxyribose 5'-phosphate)-DNA + a 5'-end 5'-phospho-2'-deoxyribonucleoside-DNA + H(+)</text>
        <dbReference type="Rhea" id="RHEA:66592"/>
        <dbReference type="Rhea" id="RHEA-COMP:13180"/>
        <dbReference type="Rhea" id="RHEA-COMP:16897"/>
        <dbReference type="Rhea" id="RHEA-COMP:17067"/>
        <dbReference type="ChEBI" id="CHEBI:15378"/>
        <dbReference type="ChEBI" id="CHEBI:136412"/>
        <dbReference type="ChEBI" id="CHEBI:157695"/>
        <dbReference type="ChEBI" id="CHEBI:167181"/>
        <dbReference type="EC" id="4.2.99.18"/>
    </reaction>
</comment>
<evidence type="ECO:0000313" key="19">
    <source>
        <dbReference type="Proteomes" id="UP000572377"/>
    </source>
</evidence>
<dbReference type="GO" id="GO:0006284">
    <property type="term" value="P:base-excision repair"/>
    <property type="evidence" value="ECO:0007669"/>
    <property type="project" value="InterPro"/>
</dbReference>
<dbReference type="SUPFAM" id="SSF57716">
    <property type="entry name" value="Glucocorticoid receptor-like (DNA-binding domain)"/>
    <property type="match status" value="1"/>
</dbReference>
<evidence type="ECO:0000259" key="17">
    <source>
        <dbReference type="PROSITE" id="PS51068"/>
    </source>
</evidence>
<dbReference type="PANTHER" id="PTHR22993:SF9">
    <property type="entry name" value="FORMAMIDOPYRIMIDINE-DNA GLYCOSYLASE"/>
    <property type="match status" value="1"/>
</dbReference>
<feature type="binding site" evidence="15">
    <location>
        <position position="123"/>
    </location>
    <ligand>
        <name>DNA</name>
        <dbReference type="ChEBI" id="CHEBI:16991"/>
    </ligand>
</feature>
<dbReference type="InterPro" id="IPR020629">
    <property type="entry name" value="FPG_Glyclase"/>
</dbReference>
<dbReference type="InterPro" id="IPR012319">
    <property type="entry name" value="FPG_cat"/>
</dbReference>
<feature type="active site" description="Proton donor" evidence="15">
    <location>
        <position position="3"/>
    </location>
</feature>
<dbReference type="Pfam" id="PF06831">
    <property type="entry name" value="H2TH"/>
    <property type="match status" value="1"/>
</dbReference>
<sequence>MPELPEVETVRRGLEPVMTGHRIVRVETRRPDLRWPFPPRMAERLTGASVITLRRRSKYILADLDTRETLIIHLGMSGRMLISDGGPARALGEYVHERETPGKHDHVVLEMSGGARITFNDARRFGAMDLCPTAAVDGHKLLAALGPEPLGNEFSAGHLVARLAGRRTPIKAALLDQTIVAGLGNIYVCEALWRTGIHPKRLAGKLSRARIEALVPAIRDVLVEAIEAGGSSLRDYRQTDGELGYFQHSFAAYGREGEPCRRDGCTGTIRRIVQSGRSSFYCGGCQR</sequence>
<keyword evidence="11 15" id="KW-0456">Lyase</keyword>
<feature type="domain" description="FPG-type" evidence="16">
    <location>
        <begin position="251"/>
        <end position="287"/>
    </location>
</feature>
<evidence type="ECO:0000256" key="2">
    <source>
        <dbReference type="ARBA" id="ARBA00009409"/>
    </source>
</evidence>
<evidence type="ECO:0000256" key="12">
    <source>
        <dbReference type="ARBA" id="ARBA00023268"/>
    </source>
</evidence>
<gene>
    <name evidence="15 18" type="primary">mutM</name>
    <name evidence="15" type="synonym">fpg</name>
    <name evidence="18" type="ORF">HMH01_01580</name>
</gene>
<organism evidence="18 19">
    <name type="scientific">Halovulum dunhuangense</name>
    <dbReference type="NCBI Taxonomy" id="1505036"/>
    <lineage>
        <taxon>Bacteria</taxon>
        <taxon>Pseudomonadati</taxon>
        <taxon>Pseudomonadota</taxon>
        <taxon>Alphaproteobacteria</taxon>
        <taxon>Rhodobacterales</taxon>
        <taxon>Paracoccaceae</taxon>
        <taxon>Halovulum</taxon>
    </lineage>
</organism>
<dbReference type="GO" id="GO:0034039">
    <property type="term" value="F:8-oxo-7,8-dihydroguanine DNA N-glycosylase activity"/>
    <property type="evidence" value="ECO:0007669"/>
    <property type="project" value="TreeGrafter"/>
</dbReference>
<dbReference type="GO" id="GO:0008270">
    <property type="term" value="F:zinc ion binding"/>
    <property type="evidence" value="ECO:0007669"/>
    <property type="project" value="UniProtKB-UniRule"/>
</dbReference>
<dbReference type="NCBIfam" id="NF002211">
    <property type="entry name" value="PRK01103.1"/>
    <property type="match status" value="1"/>
</dbReference>
<dbReference type="PROSITE" id="PS51066">
    <property type="entry name" value="ZF_FPG_2"/>
    <property type="match status" value="1"/>
</dbReference>
<evidence type="ECO:0000313" key="18">
    <source>
        <dbReference type="EMBL" id="NNU79117.1"/>
    </source>
</evidence>
<dbReference type="InterPro" id="IPR015886">
    <property type="entry name" value="H2TH_FPG"/>
</dbReference>
<dbReference type="EC" id="3.2.2.23" evidence="15"/>
<accession>A0A849KXA0</accession>
<dbReference type="Gene3D" id="3.20.190.10">
    <property type="entry name" value="MutM-like, N-terminal"/>
    <property type="match status" value="1"/>
</dbReference>
<dbReference type="RefSeq" id="WP_171321829.1">
    <property type="nucleotide sequence ID" value="NZ_JABFBC010000001.1"/>
</dbReference>
<keyword evidence="10 15" id="KW-0234">DNA repair</keyword>
<dbReference type="AlphaFoldDB" id="A0A849KXA0"/>
<evidence type="ECO:0000256" key="5">
    <source>
        <dbReference type="ARBA" id="ARBA00022763"/>
    </source>
</evidence>
<feature type="active site" description="Schiff-base intermediate with DNA" evidence="15">
    <location>
        <position position="2"/>
    </location>
</feature>
<dbReference type="Gene3D" id="1.10.8.50">
    <property type="match status" value="1"/>
</dbReference>
<dbReference type="EC" id="4.2.99.18" evidence="15"/>
<comment type="catalytic activity">
    <reaction evidence="1 15">
        <text>Hydrolysis of DNA containing ring-opened 7-methylguanine residues, releasing 2,6-diamino-4-hydroxy-5-(N-methyl)formamidopyrimidine.</text>
        <dbReference type="EC" id="3.2.2.23"/>
    </reaction>
</comment>
<dbReference type="InterPro" id="IPR035937">
    <property type="entry name" value="FPG_N"/>
</dbReference>
<keyword evidence="6 15" id="KW-0863">Zinc-finger</keyword>
<evidence type="ECO:0000256" key="7">
    <source>
        <dbReference type="ARBA" id="ARBA00022801"/>
    </source>
</evidence>
<comment type="function">
    <text evidence="15">Involved in base excision repair of DNA damaged by oxidation or by mutagenic agents. Acts as DNA glycosylase that recognizes and removes damaged bases. Has a preference for oxidized purines, such as 7,8-dihydro-8-oxoguanine (8-oxoG). Has AP (apurinic/apyrimidinic) lyase activity and introduces nicks in the DNA strand. Cleaves the DNA backbone by beta-delta elimination to generate a single-strand break at the site of the removed base with both 3'- and 5'-phosphates.</text>
</comment>
<evidence type="ECO:0000256" key="14">
    <source>
        <dbReference type="ARBA" id="ARBA00044632"/>
    </source>
</evidence>
<reference evidence="18 19" key="1">
    <citation type="submission" date="2020-05" db="EMBL/GenBank/DDBJ databases">
        <title>Gimesia benthica sp. nov., a novel planctomycete isolated from a deep-sea water sample of the Northwest Indian Ocean.</title>
        <authorList>
            <person name="Wang J."/>
            <person name="Ruan C."/>
            <person name="Song L."/>
            <person name="Zhu Y."/>
            <person name="Li A."/>
            <person name="Zheng X."/>
            <person name="Wang L."/>
            <person name="Lu Z."/>
            <person name="Huang Y."/>
            <person name="Du W."/>
            <person name="Zhou Y."/>
            <person name="Huang L."/>
            <person name="Dai X."/>
        </authorList>
    </citation>
    <scope>NUCLEOTIDE SEQUENCE [LARGE SCALE GENOMIC DNA]</scope>
    <source>
        <strain evidence="18 19">YYQ-30</strain>
    </source>
</reference>
<evidence type="ECO:0000256" key="13">
    <source>
        <dbReference type="ARBA" id="ARBA00023295"/>
    </source>
</evidence>
<keyword evidence="7 15" id="KW-0378">Hydrolase</keyword>
<evidence type="ECO:0000256" key="6">
    <source>
        <dbReference type="ARBA" id="ARBA00022771"/>
    </source>
</evidence>
<comment type="subunit">
    <text evidence="3 15">Monomer.</text>
</comment>
<dbReference type="NCBIfam" id="TIGR00577">
    <property type="entry name" value="fpg"/>
    <property type="match status" value="1"/>
</dbReference>
<comment type="similarity">
    <text evidence="2 15">Belongs to the FPG family.</text>
</comment>
<keyword evidence="9 15" id="KW-0238">DNA-binding</keyword>
<protein>
    <recommendedName>
        <fullName evidence="15">Formamidopyrimidine-DNA glycosylase</fullName>
        <shortName evidence="15">Fapy-DNA glycosylase</shortName>
        <ecNumber evidence="15">3.2.2.23</ecNumber>
    </recommendedName>
    <alternativeName>
        <fullName evidence="15">DNA-(apurinic or apyrimidinic site) lyase MutM</fullName>
        <shortName evidence="15">AP lyase MutM</shortName>
        <ecNumber evidence="15">4.2.99.18</ecNumber>
    </alternativeName>
</protein>
<proteinExistence type="inferred from homology"/>